<reference evidence="4" key="1">
    <citation type="submission" date="2017-02" db="UniProtKB">
        <authorList>
            <consortium name="WormBaseParasite"/>
        </authorList>
    </citation>
    <scope>IDENTIFICATION</scope>
</reference>
<dbReference type="InterPro" id="IPR008826">
    <property type="entry name" value="Se-bd"/>
</dbReference>
<evidence type="ECO:0000313" key="3">
    <source>
        <dbReference type="Proteomes" id="UP000046393"/>
    </source>
</evidence>
<evidence type="ECO:0000256" key="2">
    <source>
        <dbReference type="ARBA" id="ARBA00023266"/>
    </source>
</evidence>
<dbReference type="Pfam" id="PF05694">
    <property type="entry name" value="SBP56"/>
    <property type="match status" value="1"/>
</dbReference>
<dbReference type="STRING" id="451379.A0A0N5A825"/>
<evidence type="ECO:0000256" key="1">
    <source>
        <dbReference type="ARBA" id="ARBA00005606"/>
    </source>
</evidence>
<dbReference type="WBParaSite" id="SMUV_0000020501-mRNA-1">
    <property type="protein sequence ID" value="SMUV_0000020501-mRNA-1"/>
    <property type="gene ID" value="SMUV_0000020501"/>
</dbReference>
<proteinExistence type="inferred from homology"/>
<organism evidence="3 4">
    <name type="scientific">Syphacia muris</name>
    <dbReference type="NCBI Taxonomy" id="451379"/>
    <lineage>
        <taxon>Eukaryota</taxon>
        <taxon>Metazoa</taxon>
        <taxon>Ecdysozoa</taxon>
        <taxon>Nematoda</taxon>
        <taxon>Chromadorea</taxon>
        <taxon>Rhabditida</taxon>
        <taxon>Spirurina</taxon>
        <taxon>Oxyuridomorpha</taxon>
        <taxon>Oxyuroidea</taxon>
        <taxon>Oxyuridae</taxon>
        <taxon>Syphacia</taxon>
    </lineage>
</organism>
<protein>
    <submittedName>
        <fullName evidence="4">Methanethiol oxidase</fullName>
    </submittedName>
</protein>
<comment type="similarity">
    <text evidence="1">Belongs to the selenium-binding protein family.</text>
</comment>
<dbReference type="PANTHER" id="PTHR23300">
    <property type="entry name" value="METHANETHIOL OXIDASE"/>
    <property type="match status" value="1"/>
</dbReference>
<sequence length="455" mass="51528">MKTCHCYQKGPGYASPTDAFLNGPREKYLFVVCANCDPTKPDRIVTVDVDPESKTYCSVVSQVVLPYIGDEVHHTGWNACSSCYNDSAVTRKYLVVPCLNSSRIYFVDTTDPKGLQLKKIVEPEIMLKNNFSFPHTSHCLGDGNIMISTLGDVNGDGKGDFVLFNGRTFELVGSWPVASSRKPKFNYDFWYQPRQNVMISTEWGSPKHFMHGLDASDLQKDNVYGRKIHIWDWNQRKMIQTVELNSQDGLLPFEIRFLHNPESDEGYFGTAIGSALYHFNKSKVSGTFKVQKVVSIPSKPAKDWFLPELPAIVSDIVISMDDKYLYASCWLHGEIHQYDITNSCSPKLVGKHQEKERVRELKGKSIDGGPQMLQLSLDGKRLYVTTSLYRAWDQQFYPNLLKNGSKMLQIECNTETGGLSLNENFIINFGEIEDGPFLAHEMRYPGGDCTSDIWV</sequence>
<name>A0A0N5A825_9BILA</name>
<accession>A0A0N5A825</accession>
<keyword evidence="3" id="KW-1185">Reference proteome</keyword>
<dbReference type="GO" id="GO:0008430">
    <property type="term" value="F:selenium binding"/>
    <property type="evidence" value="ECO:0007669"/>
    <property type="project" value="InterPro"/>
</dbReference>
<dbReference type="Proteomes" id="UP000046393">
    <property type="component" value="Unplaced"/>
</dbReference>
<dbReference type="AlphaFoldDB" id="A0A0N5A825"/>
<dbReference type="PANTHER" id="PTHR23300:SF0">
    <property type="entry name" value="METHANETHIOL OXIDASE"/>
    <property type="match status" value="1"/>
</dbReference>
<keyword evidence="2" id="KW-0711">Selenium</keyword>
<evidence type="ECO:0000313" key="4">
    <source>
        <dbReference type="WBParaSite" id="SMUV_0000020501-mRNA-1"/>
    </source>
</evidence>
<dbReference type="SUPFAM" id="SSF75011">
    <property type="entry name" value="3-carboxy-cis,cis-mucoante lactonizing enzyme"/>
    <property type="match status" value="1"/>
</dbReference>